<dbReference type="OrthoDB" id="6399635at2"/>
<name>A0A4R6J064_9BACT</name>
<comment type="caution">
    <text evidence="6">The sequence shown here is derived from an EMBL/GenBank/DDBJ whole genome shotgun (WGS) entry which is preliminary data.</text>
</comment>
<evidence type="ECO:0000256" key="3">
    <source>
        <dbReference type="ARBA" id="ARBA00023157"/>
    </source>
</evidence>
<dbReference type="Gene3D" id="3.40.30.10">
    <property type="entry name" value="Glutaredoxin"/>
    <property type="match status" value="1"/>
</dbReference>
<dbReference type="RefSeq" id="WP_133473188.1">
    <property type="nucleotide sequence ID" value="NZ_SNWP01000010.1"/>
</dbReference>
<evidence type="ECO:0000313" key="6">
    <source>
        <dbReference type="EMBL" id="TDO28569.1"/>
    </source>
</evidence>
<accession>A0A4R6J064</accession>
<dbReference type="InterPro" id="IPR036249">
    <property type="entry name" value="Thioredoxin-like_sf"/>
</dbReference>
<proteinExistence type="predicted"/>
<dbReference type="Proteomes" id="UP000295741">
    <property type="component" value="Unassembled WGS sequence"/>
</dbReference>
<keyword evidence="4" id="KW-0676">Redox-active center</keyword>
<evidence type="ECO:0000256" key="1">
    <source>
        <dbReference type="ARBA" id="ARBA00004196"/>
    </source>
</evidence>
<evidence type="ECO:0000256" key="2">
    <source>
        <dbReference type="ARBA" id="ARBA00022748"/>
    </source>
</evidence>
<dbReference type="PROSITE" id="PS51257">
    <property type="entry name" value="PROKAR_LIPOPROTEIN"/>
    <property type="match status" value="1"/>
</dbReference>
<dbReference type="SUPFAM" id="SSF52833">
    <property type="entry name" value="Thioredoxin-like"/>
    <property type="match status" value="1"/>
</dbReference>
<evidence type="ECO:0000259" key="5">
    <source>
        <dbReference type="Pfam" id="PF13905"/>
    </source>
</evidence>
<reference evidence="6 7" key="1">
    <citation type="submission" date="2019-03" db="EMBL/GenBank/DDBJ databases">
        <title>Genomic Encyclopedia of Archaeal and Bacterial Type Strains, Phase II (KMG-II): from individual species to whole genera.</title>
        <authorList>
            <person name="Goeker M."/>
        </authorList>
    </citation>
    <scope>NUCLEOTIDE SEQUENCE [LARGE SCALE GENOMIC DNA]</scope>
    <source>
        <strain evidence="6 7">DSM 28323</strain>
    </source>
</reference>
<feature type="domain" description="Thioredoxin-like fold" evidence="5">
    <location>
        <begin position="357"/>
        <end position="446"/>
    </location>
</feature>
<gene>
    <name evidence="6" type="ORF">BC659_0645</name>
</gene>
<dbReference type="InterPro" id="IPR050553">
    <property type="entry name" value="Thioredoxin_ResA/DsbE_sf"/>
</dbReference>
<keyword evidence="7" id="KW-1185">Reference proteome</keyword>
<sequence length="470" mass="54993">MAYLKKIFIAQCLLVCTLFTLLGCDKKTSISGTMHNYDYNTVPFYTTDFLNTEYNNIKVKIKDSNYNSRFDQKQSGLYSLFYNYVFIEQGDRAIVNFYFVGNKEDYNDSLDALSDYPGNYVYYNRLKKLIQNSPRLKTVTYKDKLLSAKEVYQYYKWIKEEWLPSFARKYPISKSFREFIIKEMPYYFLSDFLCQLRDSKIPITDSIEQLVEHAMLASNINDSILCESQYYFDFIGAYFEYYFHKGSLSLSAIEYFKEASANAKKLLKGKNLEIALAGIVRMHYLSRVNIFDRVTDSIKNDILNIYKDPKTKEIQLKFTKKYSELNLYSIYNIELKNTNGAVFTIGEIFQSNSNIKFVDLWATWCVPCIKAQPLLHNIKSGRSETELITISLDQDYNQWKNYLKKGRLTSSKNYILKDANEIEKLSNLLHIVSIPRYLIVTERGDIAFSQAAEPVRLNELLSQIDLAKKL</sequence>
<keyword evidence="2" id="KW-0201">Cytochrome c-type biogenesis</keyword>
<dbReference type="PANTHER" id="PTHR42852:SF6">
    <property type="entry name" value="THIOL:DISULFIDE INTERCHANGE PROTEIN DSBE"/>
    <property type="match status" value="1"/>
</dbReference>
<dbReference type="InterPro" id="IPR012336">
    <property type="entry name" value="Thioredoxin-like_fold"/>
</dbReference>
<protein>
    <submittedName>
        <fullName evidence="6">Thioredoxin-like protein</fullName>
    </submittedName>
</protein>
<organism evidence="6 7">
    <name type="scientific">Sediminibacterium goheungense</name>
    <dbReference type="NCBI Taxonomy" id="1086393"/>
    <lineage>
        <taxon>Bacteria</taxon>
        <taxon>Pseudomonadati</taxon>
        <taxon>Bacteroidota</taxon>
        <taxon>Chitinophagia</taxon>
        <taxon>Chitinophagales</taxon>
        <taxon>Chitinophagaceae</taxon>
        <taxon>Sediminibacterium</taxon>
    </lineage>
</organism>
<dbReference type="PANTHER" id="PTHR42852">
    <property type="entry name" value="THIOL:DISULFIDE INTERCHANGE PROTEIN DSBE"/>
    <property type="match status" value="1"/>
</dbReference>
<dbReference type="GO" id="GO:0017004">
    <property type="term" value="P:cytochrome complex assembly"/>
    <property type="evidence" value="ECO:0007669"/>
    <property type="project" value="UniProtKB-KW"/>
</dbReference>
<comment type="subcellular location">
    <subcellularLocation>
        <location evidence="1">Cell envelope</location>
    </subcellularLocation>
</comment>
<dbReference type="GO" id="GO:0030313">
    <property type="term" value="C:cell envelope"/>
    <property type="evidence" value="ECO:0007669"/>
    <property type="project" value="UniProtKB-SubCell"/>
</dbReference>
<keyword evidence="3" id="KW-1015">Disulfide bond</keyword>
<evidence type="ECO:0000256" key="4">
    <source>
        <dbReference type="ARBA" id="ARBA00023284"/>
    </source>
</evidence>
<dbReference type="AlphaFoldDB" id="A0A4R6J064"/>
<evidence type="ECO:0000313" key="7">
    <source>
        <dbReference type="Proteomes" id="UP000295741"/>
    </source>
</evidence>
<dbReference type="Pfam" id="PF13905">
    <property type="entry name" value="Thioredoxin_8"/>
    <property type="match status" value="1"/>
</dbReference>
<dbReference type="EMBL" id="SNWP01000010">
    <property type="protein sequence ID" value="TDO28569.1"/>
    <property type="molecule type" value="Genomic_DNA"/>
</dbReference>